<dbReference type="WBParaSite" id="ECPE_0001329301-mRNA-1">
    <property type="protein sequence ID" value="ECPE_0001329301-mRNA-1"/>
    <property type="gene ID" value="ECPE_0001329301"/>
</dbReference>
<evidence type="ECO:0000313" key="1">
    <source>
        <dbReference type="EMBL" id="VDP90527.1"/>
    </source>
</evidence>
<evidence type="ECO:0000313" key="2">
    <source>
        <dbReference type="Proteomes" id="UP000272942"/>
    </source>
</evidence>
<evidence type="ECO:0000313" key="3">
    <source>
        <dbReference type="WBParaSite" id="ECPE_0001329301-mRNA-1"/>
    </source>
</evidence>
<gene>
    <name evidence="1" type="ORF">ECPE_LOCUS13255</name>
</gene>
<dbReference type="EMBL" id="UZAN01054661">
    <property type="protein sequence ID" value="VDP90527.1"/>
    <property type="molecule type" value="Genomic_DNA"/>
</dbReference>
<dbReference type="OrthoDB" id="9997229at2759"/>
<reference evidence="3" key="1">
    <citation type="submission" date="2016-06" db="UniProtKB">
        <authorList>
            <consortium name="WormBaseParasite"/>
        </authorList>
    </citation>
    <scope>IDENTIFICATION</scope>
</reference>
<protein>
    <submittedName>
        <fullName evidence="3">VWFA domain-containing protein</fullName>
    </submittedName>
</protein>
<dbReference type="Gene3D" id="3.40.50.2300">
    <property type="match status" value="1"/>
</dbReference>
<organism evidence="3">
    <name type="scientific">Echinostoma caproni</name>
    <dbReference type="NCBI Taxonomy" id="27848"/>
    <lineage>
        <taxon>Eukaryota</taxon>
        <taxon>Metazoa</taxon>
        <taxon>Spiralia</taxon>
        <taxon>Lophotrochozoa</taxon>
        <taxon>Platyhelminthes</taxon>
        <taxon>Trematoda</taxon>
        <taxon>Digenea</taxon>
        <taxon>Plagiorchiida</taxon>
        <taxon>Echinostomata</taxon>
        <taxon>Echinostomatoidea</taxon>
        <taxon>Echinostomatidae</taxon>
        <taxon>Echinostoma</taxon>
    </lineage>
</organism>
<proteinExistence type="predicted"/>
<dbReference type="AlphaFoldDB" id="A0A183B219"/>
<reference evidence="1 2" key="2">
    <citation type="submission" date="2018-11" db="EMBL/GenBank/DDBJ databases">
        <authorList>
            <consortium name="Pathogen Informatics"/>
        </authorList>
    </citation>
    <scope>NUCLEOTIDE SEQUENCE [LARGE SCALE GENOMIC DNA]</scope>
    <source>
        <strain evidence="1 2">Egypt</strain>
    </source>
</reference>
<sequence>MDFRTTMRTLMFLILHLWIFVIRTSYGYYRENVLTIGIIFDGESASMIPQIKQDLMALEMQLSHAVYVSLPMQYRTVVPRIRFELVRFSYSAICELLEKRIHVIISLCSCITAQIVTPITERYSIPYIVLLQDGCTLMDGTNKPIRFRLSIGPSAVFLAESINNVLFMERVVNVIMLSGGPSYTIAALLDETTQFYGTQSHKLRISMHNYCIEHTCSTVNNHAPELGQLLKKWDDALTKNVEDQIQDHYIIFNPSNNYLKEFHKVSLRLILRFYLL</sequence>
<accession>A0A183B219</accession>
<dbReference type="Proteomes" id="UP000272942">
    <property type="component" value="Unassembled WGS sequence"/>
</dbReference>
<name>A0A183B219_9TREM</name>
<keyword evidence="2" id="KW-1185">Reference proteome</keyword>